<sequence length="284" mass="30859">MYLLFDIGGSKTRMAFSVDGAVFEEPRVVATPSDFKVGMECIRKIGSEVAKGRHVQAVGGGVPGTLDREKKMLVRAPHLKAWAGKPLHSELEKIFSAPVLIENDAALAGLGEARRGAGREKSIVAYLTISTGVGGARIVQGEIDFNTFGFEPGHQIIDIGGEMCEGCRVGEKHMNIGHLEEYVSGAAVKRRFGQAPSEIINPAVWDELARFLSYGLHNTIVHWSPEIVVLGGAMILKKNGIKIERVREYVKEICTVFQELPDIKEAALGDFGGLHGALELISRR</sequence>
<evidence type="ECO:0008006" key="4">
    <source>
        <dbReference type="Google" id="ProtNLM"/>
    </source>
</evidence>
<protein>
    <recommendedName>
        <fullName evidence="4">Glucokinase</fullName>
    </recommendedName>
</protein>
<dbReference type="PANTHER" id="PTHR18964">
    <property type="entry name" value="ROK (REPRESSOR, ORF, KINASE) FAMILY"/>
    <property type="match status" value="1"/>
</dbReference>
<organism evidence="2 3">
    <name type="scientific">Candidatus Kaiserbacteria bacterium RIFCSPLOWO2_01_FULL_51_21</name>
    <dbReference type="NCBI Taxonomy" id="1798508"/>
    <lineage>
        <taxon>Bacteria</taxon>
        <taxon>Candidatus Kaiseribacteriota</taxon>
    </lineage>
</organism>
<dbReference type="SUPFAM" id="SSF53067">
    <property type="entry name" value="Actin-like ATPase domain"/>
    <property type="match status" value="1"/>
</dbReference>
<dbReference type="AlphaFoldDB" id="A0A1F6EDW8"/>
<dbReference type="InterPro" id="IPR000600">
    <property type="entry name" value="ROK"/>
</dbReference>
<name>A0A1F6EDW8_9BACT</name>
<gene>
    <name evidence="2" type="ORF">A3A35_02725</name>
</gene>
<dbReference type="Gene3D" id="3.30.420.40">
    <property type="match status" value="2"/>
</dbReference>
<comment type="similarity">
    <text evidence="1">Belongs to the ROK (NagC/XylR) family.</text>
</comment>
<dbReference type="InterPro" id="IPR043129">
    <property type="entry name" value="ATPase_NBD"/>
</dbReference>
<dbReference type="CDD" id="cd23763">
    <property type="entry name" value="ASKHA_ATPase_ROK"/>
    <property type="match status" value="1"/>
</dbReference>
<evidence type="ECO:0000313" key="3">
    <source>
        <dbReference type="Proteomes" id="UP000179115"/>
    </source>
</evidence>
<proteinExistence type="inferred from homology"/>
<dbReference type="STRING" id="1798508.A3A35_02725"/>
<comment type="caution">
    <text evidence="2">The sequence shown here is derived from an EMBL/GenBank/DDBJ whole genome shotgun (WGS) entry which is preliminary data.</text>
</comment>
<accession>A0A1F6EDW8</accession>
<evidence type="ECO:0000313" key="2">
    <source>
        <dbReference type="EMBL" id="OGG71810.1"/>
    </source>
</evidence>
<dbReference type="Pfam" id="PF00480">
    <property type="entry name" value="ROK"/>
    <property type="match status" value="1"/>
</dbReference>
<evidence type="ECO:0000256" key="1">
    <source>
        <dbReference type="ARBA" id="ARBA00006479"/>
    </source>
</evidence>
<dbReference type="Proteomes" id="UP000179115">
    <property type="component" value="Unassembled WGS sequence"/>
</dbReference>
<dbReference type="PANTHER" id="PTHR18964:SF149">
    <property type="entry name" value="BIFUNCTIONAL UDP-N-ACETYLGLUCOSAMINE 2-EPIMERASE_N-ACETYLMANNOSAMINE KINASE"/>
    <property type="match status" value="1"/>
</dbReference>
<dbReference type="EMBL" id="MFLV01000009">
    <property type="protein sequence ID" value="OGG71810.1"/>
    <property type="molecule type" value="Genomic_DNA"/>
</dbReference>
<reference evidence="2 3" key="1">
    <citation type="journal article" date="2016" name="Nat. Commun.">
        <title>Thousands of microbial genomes shed light on interconnected biogeochemical processes in an aquifer system.</title>
        <authorList>
            <person name="Anantharaman K."/>
            <person name="Brown C.T."/>
            <person name="Hug L.A."/>
            <person name="Sharon I."/>
            <person name="Castelle C.J."/>
            <person name="Probst A.J."/>
            <person name="Thomas B.C."/>
            <person name="Singh A."/>
            <person name="Wilkins M.J."/>
            <person name="Karaoz U."/>
            <person name="Brodie E.L."/>
            <person name="Williams K.H."/>
            <person name="Hubbard S.S."/>
            <person name="Banfield J.F."/>
        </authorList>
    </citation>
    <scope>NUCLEOTIDE SEQUENCE [LARGE SCALE GENOMIC DNA]</scope>
</reference>